<evidence type="ECO:0000256" key="1">
    <source>
        <dbReference type="SAM" id="Phobius"/>
    </source>
</evidence>
<dbReference type="EMBL" id="DVMP01000121">
    <property type="protein sequence ID" value="HIU26110.1"/>
    <property type="molecule type" value="Genomic_DNA"/>
</dbReference>
<comment type="caution">
    <text evidence="2">The sequence shown here is derived from an EMBL/GenBank/DDBJ whole genome shotgun (WGS) entry which is preliminary data.</text>
</comment>
<feature type="transmembrane region" description="Helical" evidence="1">
    <location>
        <begin position="210"/>
        <end position="233"/>
    </location>
</feature>
<keyword evidence="1" id="KW-0472">Membrane</keyword>
<evidence type="ECO:0000313" key="3">
    <source>
        <dbReference type="Proteomes" id="UP000824090"/>
    </source>
</evidence>
<sequence>MRALKIIGAIIISAALLAGEVFLMAAFAFDRALSEESLRKAVEENNLVEAMVEEALRESTVSMGGEYGEMVMSVMRTDAMTDFFTDYVEAAIDHEIYGNPYTEIGTDQLMNAFTRGVEEVNSEGGESVSPLEEEFMKQELLREAPDITADLNSLVGEYDALGGRAAEEALQPAEGVRILTGVAERAAAVILCLICVAALAFMFRRSRLGLIWCAAATATAASAFMLLSAGQPAQPGVAELSSLENALLDMLTSGFRAAAAAGYITAAIFVIICVIMRAARRKKLR</sequence>
<proteinExistence type="predicted"/>
<keyword evidence="1" id="KW-0812">Transmembrane</keyword>
<protein>
    <submittedName>
        <fullName evidence="2">Uncharacterized protein</fullName>
    </submittedName>
</protein>
<name>A0A9D1I3A0_9FIRM</name>
<reference evidence="2" key="1">
    <citation type="submission" date="2020-10" db="EMBL/GenBank/DDBJ databases">
        <authorList>
            <person name="Gilroy R."/>
        </authorList>
    </citation>
    <scope>NUCLEOTIDE SEQUENCE</scope>
    <source>
        <strain evidence="2">ChiHcec3-6078</strain>
    </source>
</reference>
<gene>
    <name evidence="2" type="ORF">IAC50_06440</name>
</gene>
<dbReference type="AlphaFoldDB" id="A0A9D1I3A0"/>
<feature type="transmembrane region" description="Helical" evidence="1">
    <location>
        <begin position="253"/>
        <end position="276"/>
    </location>
</feature>
<organism evidence="2 3">
    <name type="scientific">Candidatus Allocopromorpha excrementigallinarum</name>
    <dbReference type="NCBI Taxonomy" id="2840742"/>
    <lineage>
        <taxon>Bacteria</taxon>
        <taxon>Bacillati</taxon>
        <taxon>Bacillota</taxon>
        <taxon>Clostridia</taxon>
        <taxon>Eubacteriales</taxon>
        <taxon>Eubacteriaceae</taxon>
        <taxon>Eubacteriaceae incertae sedis</taxon>
        <taxon>Candidatus Allocopromorpha</taxon>
    </lineage>
</organism>
<feature type="transmembrane region" description="Helical" evidence="1">
    <location>
        <begin position="186"/>
        <end position="203"/>
    </location>
</feature>
<dbReference type="Proteomes" id="UP000824090">
    <property type="component" value="Unassembled WGS sequence"/>
</dbReference>
<evidence type="ECO:0000313" key="2">
    <source>
        <dbReference type="EMBL" id="HIU26110.1"/>
    </source>
</evidence>
<accession>A0A9D1I3A0</accession>
<keyword evidence="1" id="KW-1133">Transmembrane helix</keyword>
<reference evidence="2" key="2">
    <citation type="journal article" date="2021" name="PeerJ">
        <title>Extensive microbial diversity within the chicken gut microbiome revealed by metagenomics and culture.</title>
        <authorList>
            <person name="Gilroy R."/>
            <person name="Ravi A."/>
            <person name="Getino M."/>
            <person name="Pursley I."/>
            <person name="Horton D.L."/>
            <person name="Alikhan N.F."/>
            <person name="Baker D."/>
            <person name="Gharbi K."/>
            <person name="Hall N."/>
            <person name="Watson M."/>
            <person name="Adriaenssens E.M."/>
            <person name="Foster-Nyarko E."/>
            <person name="Jarju S."/>
            <person name="Secka A."/>
            <person name="Antonio M."/>
            <person name="Oren A."/>
            <person name="Chaudhuri R.R."/>
            <person name="La Ragione R."/>
            <person name="Hildebrand F."/>
            <person name="Pallen M.J."/>
        </authorList>
    </citation>
    <scope>NUCLEOTIDE SEQUENCE</scope>
    <source>
        <strain evidence="2">ChiHcec3-6078</strain>
    </source>
</reference>